<accession>A0ABM8YKF3</accession>
<gene>
    <name evidence="1" type="ORF">BACCIP111883_01198</name>
</gene>
<evidence type="ECO:0000313" key="1">
    <source>
        <dbReference type="EMBL" id="CAG9620430.1"/>
    </source>
</evidence>
<reference evidence="1 2" key="1">
    <citation type="submission" date="2021-10" db="EMBL/GenBank/DDBJ databases">
        <authorList>
            <person name="Criscuolo A."/>
        </authorList>
    </citation>
    <scope>NUCLEOTIDE SEQUENCE [LARGE SCALE GENOMIC DNA]</scope>
    <source>
        <strain evidence="2">CIP 111883</strain>
    </source>
</reference>
<proteinExistence type="predicted"/>
<dbReference type="Proteomes" id="UP000789833">
    <property type="component" value="Unassembled WGS sequence"/>
</dbReference>
<evidence type="ECO:0000313" key="2">
    <source>
        <dbReference type="Proteomes" id="UP000789833"/>
    </source>
</evidence>
<sequence length="90" mass="10240">MGFVIDVMENAILFDITEWEKRNDTGGSDDPTYGYRAILTEDTVIKRENGELILISEIKEKQVAVILPLRSMSDDLFEGVADEIIFLDEK</sequence>
<protein>
    <submittedName>
        <fullName evidence="1">Uncharacterized protein</fullName>
    </submittedName>
</protein>
<name>A0ABM8YKF3_9BACI</name>
<dbReference type="EMBL" id="CAKJTJ010000004">
    <property type="protein sequence ID" value="CAG9620430.1"/>
    <property type="molecule type" value="Genomic_DNA"/>
</dbReference>
<organism evidence="1 2">
    <name type="scientific">Sutcliffiella rhizosphaerae</name>
    <dbReference type="NCBI Taxonomy" id="2880967"/>
    <lineage>
        <taxon>Bacteria</taxon>
        <taxon>Bacillati</taxon>
        <taxon>Bacillota</taxon>
        <taxon>Bacilli</taxon>
        <taxon>Bacillales</taxon>
        <taxon>Bacillaceae</taxon>
        <taxon>Sutcliffiella</taxon>
    </lineage>
</organism>
<keyword evidence="2" id="KW-1185">Reference proteome</keyword>
<comment type="caution">
    <text evidence="1">The sequence shown here is derived from an EMBL/GenBank/DDBJ whole genome shotgun (WGS) entry which is preliminary data.</text>
</comment>